<reference evidence="2" key="1">
    <citation type="submission" date="2016-10" db="EMBL/GenBank/DDBJ databases">
        <authorList>
            <person name="Varghese N."/>
            <person name="Submissions S."/>
        </authorList>
    </citation>
    <scope>NUCLEOTIDE SEQUENCE [LARGE SCALE GENOMIC DNA]</scope>
    <source>
        <strain evidence="2">DSM 22951</strain>
    </source>
</reference>
<evidence type="ECO:0000313" key="2">
    <source>
        <dbReference type="Proteomes" id="UP000250028"/>
    </source>
</evidence>
<gene>
    <name evidence="1" type="ORF">SAMN04489750_0683</name>
</gene>
<accession>A0A2Y9C0Z8</accession>
<dbReference type="GO" id="GO:0047617">
    <property type="term" value="F:fatty acyl-CoA hydrolase activity"/>
    <property type="evidence" value="ECO:0007669"/>
    <property type="project" value="TreeGrafter"/>
</dbReference>
<keyword evidence="2" id="KW-1185">Reference proteome</keyword>
<dbReference type="OrthoDB" id="9799036at2"/>
<dbReference type="Gene3D" id="3.10.129.10">
    <property type="entry name" value="Hotdog Thioesterase"/>
    <property type="match status" value="1"/>
</dbReference>
<dbReference type="PANTHER" id="PTHR31793:SF24">
    <property type="entry name" value="LONG-CHAIN ACYL-COA THIOESTERASE FADM"/>
    <property type="match status" value="1"/>
</dbReference>
<organism evidence="1 2">
    <name type="scientific">Branchiibius hedensis</name>
    <dbReference type="NCBI Taxonomy" id="672460"/>
    <lineage>
        <taxon>Bacteria</taxon>
        <taxon>Bacillati</taxon>
        <taxon>Actinomycetota</taxon>
        <taxon>Actinomycetes</taxon>
        <taxon>Micrococcales</taxon>
        <taxon>Dermacoccaceae</taxon>
        <taxon>Branchiibius</taxon>
    </lineage>
</organism>
<dbReference type="AlphaFoldDB" id="A0A2Y9C0Z8"/>
<dbReference type="InterPro" id="IPR050563">
    <property type="entry name" value="4-hydroxybenzoyl-CoA_TE"/>
</dbReference>
<dbReference type="EMBL" id="UESZ01000001">
    <property type="protein sequence ID" value="SSA33403.1"/>
    <property type="molecule type" value="Genomic_DNA"/>
</dbReference>
<protein>
    <submittedName>
        <fullName evidence="1">Acyl-CoA thioester hydrolase</fullName>
    </submittedName>
</protein>
<dbReference type="Pfam" id="PF13279">
    <property type="entry name" value="4HBT_2"/>
    <property type="match status" value="1"/>
</dbReference>
<sequence>MPDSPTVVTVDLRWSDLDALRHVNNVQFLRLLEEARIKGFHEWFGPVRRSNGLLVAHASIDYLDQLHFRGQAVAVHLWVSRVAGASFDTSYELYDSPEPDARLCARALTTQVAFDMTDQKPVRIPDDLRAVLSAHSAPPVTMKRRGS</sequence>
<dbReference type="SUPFAM" id="SSF54637">
    <property type="entry name" value="Thioesterase/thiol ester dehydrase-isomerase"/>
    <property type="match status" value="1"/>
</dbReference>
<dbReference type="RefSeq" id="WP_109684110.1">
    <property type="nucleotide sequence ID" value="NZ_QGDN01000001.1"/>
</dbReference>
<proteinExistence type="predicted"/>
<keyword evidence="1" id="KW-0378">Hydrolase</keyword>
<dbReference type="Proteomes" id="UP000250028">
    <property type="component" value="Unassembled WGS sequence"/>
</dbReference>
<evidence type="ECO:0000313" key="1">
    <source>
        <dbReference type="EMBL" id="SSA33403.1"/>
    </source>
</evidence>
<dbReference type="InterPro" id="IPR029069">
    <property type="entry name" value="HotDog_dom_sf"/>
</dbReference>
<dbReference type="PANTHER" id="PTHR31793">
    <property type="entry name" value="4-HYDROXYBENZOYL-COA THIOESTERASE FAMILY MEMBER"/>
    <property type="match status" value="1"/>
</dbReference>
<name>A0A2Y9C0Z8_9MICO</name>
<dbReference type="CDD" id="cd00586">
    <property type="entry name" value="4HBT"/>
    <property type="match status" value="1"/>
</dbReference>